<dbReference type="SUPFAM" id="SSF54106">
    <property type="entry name" value="LysM domain"/>
    <property type="match status" value="1"/>
</dbReference>
<protein>
    <recommendedName>
        <fullName evidence="5">LysM domain-containing protein</fullName>
    </recommendedName>
</protein>
<evidence type="ECO:0008006" key="5">
    <source>
        <dbReference type="Google" id="ProtNLM"/>
    </source>
</evidence>
<dbReference type="Gene3D" id="3.10.350.10">
    <property type="entry name" value="LysM domain"/>
    <property type="match status" value="1"/>
</dbReference>
<evidence type="ECO:0000259" key="2">
    <source>
        <dbReference type="Pfam" id="PF12673"/>
    </source>
</evidence>
<evidence type="ECO:0000259" key="1">
    <source>
        <dbReference type="Pfam" id="PF01476"/>
    </source>
</evidence>
<reference evidence="3 4" key="1">
    <citation type="journal article" date="2014" name="PLoS ONE">
        <title>Rumen cellulosomics: divergent fiber-degrading strategies revealed by comparative genome-wide analysis of six ruminococcal strains.</title>
        <authorList>
            <person name="Dassa B."/>
            <person name="Borovok I."/>
            <person name="Ruimy-Israeli V."/>
            <person name="Lamed R."/>
            <person name="Flint H.J."/>
            <person name="Duncan S.H."/>
            <person name="Henrissat B."/>
            <person name="Coutinho P."/>
            <person name="Morrison M."/>
            <person name="Mosoni P."/>
            <person name="Yeoman C.J."/>
            <person name="White B.A."/>
            <person name="Bayer E.A."/>
        </authorList>
    </citation>
    <scope>NUCLEOTIDE SEQUENCE [LARGE SCALE GENOMIC DNA]</scope>
    <source>
        <strain evidence="3 4">007c</strain>
    </source>
</reference>
<gene>
    <name evidence="3" type="ORF">RF007C_10790</name>
</gene>
<evidence type="ECO:0000313" key="4">
    <source>
        <dbReference type="Proteomes" id="UP000019365"/>
    </source>
</evidence>
<organism evidence="3 4">
    <name type="scientific">Ruminococcus flavefaciens 007c</name>
    <dbReference type="NCBI Taxonomy" id="1341157"/>
    <lineage>
        <taxon>Bacteria</taxon>
        <taxon>Bacillati</taxon>
        <taxon>Bacillota</taxon>
        <taxon>Clostridia</taxon>
        <taxon>Eubacteriales</taxon>
        <taxon>Oscillospiraceae</taxon>
        <taxon>Ruminococcus</taxon>
    </lineage>
</organism>
<dbReference type="Pfam" id="PF01476">
    <property type="entry name" value="LysM"/>
    <property type="match status" value="1"/>
</dbReference>
<dbReference type="InterPro" id="IPR018392">
    <property type="entry name" value="LysM"/>
</dbReference>
<accession>W7UHX8</accession>
<feature type="domain" description="LysM" evidence="1">
    <location>
        <begin position="473"/>
        <end position="510"/>
    </location>
</feature>
<evidence type="ECO:0000313" key="3">
    <source>
        <dbReference type="EMBL" id="EWM54816.1"/>
    </source>
</evidence>
<dbReference type="RefSeq" id="WP_037296800.1">
    <property type="nucleotide sequence ID" value="NZ_ATAX01000008.1"/>
</dbReference>
<dbReference type="InterPro" id="IPR024300">
    <property type="entry name" value="SipL_SPOCS_dom"/>
</dbReference>
<dbReference type="EMBL" id="ATAX01000008">
    <property type="protein sequence ID" value="EWM54816.1"/>
    <property type="molecule type" value="Genomic_DNA"/>
</dbReference>
<comment type="caution">
    <text evidence="3">The sequence shown here is derived from an EMBL/GenBank/DDBJ whole genome shotgun (WGS) entry which is preliminary data.</text>
</comment>
<dbReference type="OrthoDB" id="9779340at2"/>
<name>W7UHX8_RUMFL</name>
<feature type="domain" description="SipL SPOCS" evidence="2">
    <location>
        <begin position="186"/>
        <end position="263"/>
    </location>
</feature>
<keyword evidence="4" id="KW-1185">Reference proteome</keyword>
<sequence length="513" mass="56416">MEFKLTKEIVPAAEVIYDGVQEQSVEMDYILPDYCPDIFRLIRCDTVPVITGRSVSGSRLTYELRCDIRILYCGEDGGAVQSVEQHRAFTKTVELGRNAEDAEIVLIPKTEHVNFRAVNKRRLDLRGAVSVKVRVTGRREQEVVSDASGMNIQLKKTELRFAAKKLSGGKSVRIEEDIELSAAQPDIESIISCRCTAGQCEKKLVSGKLLARGEADVELLYTGGGTVETMRFSLGYSQIIDVEGLDDSYECTVTPEVVSCTASAAVDKEERSRILRCEAELRLVCRGVRTAAAMIAEDAFSTVYPCTVETSEIQAEQIPAVYDESFRYSIRLAEGENVPQNIFAMWSEARNINIRAADDGRSVVISGMLTCSMAAKDKAGMIIMPDHEEAFEKTIGLPDDISGAALSAEAAVRETSYEISAEGVLTARSDIVVKLSVYSSDSVKGITDIIIDDSMKKERDGDYAIKLYFGARNESIWDIAKRYSTDVSAVMEENDLTGERLESGGMLLIPIVS</sequence>
<dbReference type="Pfam" id="PF12673">
    <property type="entry name" value="SipL"/>
    <property type="match status" value="1"/>
</dbReference>
<proteinExistence type="predicted"/>
<dbReference type="Proteomes" id="UP000019365">
    <property type="component" value="Unassembled WGS sequence"/>
</dbReference>
<dbReference type="AlphaFoldDB" id="W7UHX8"/>
<dbReference type="PATRIC" id="fig|1341157.4.peg.433"/>
<dbReference type="eggNOG" id="COG1388">
    <property type="taxonomic scope" value="Bacteria"/>
</dbReference>
<dbReference type="InterPro" id="IPR036779">
    <property type="entry name" value="LysM_dom_sf"/>
</dbReference>